<keyword evidence="3" id="KW-1185">Reference proteome</keyword>
<evidence type="ECO:0000313" key="2">
    <source>
        <dbReference type="EMBL" id="KAG2328854.1"/>
    </source>
</evidence>
<dbReference type="PROSITE" id="PS50948">
    <property type="entry name" value="PAN"/>
    <property type="match status" value="1"/>
</dbReference>
<dbReference type="InterPro" id="IPR003609">
    <property type="entry name" value="Pan_app"/>
</dbReference>
<name>A0A8X8B8L5_BRACI</name>
<accession>A0A8X8B8L5</accession>
<gene>
    <name evidence="2" type="ORF">Bca52824_000034</name>
</gene>
<dbReference type="OrthoDB" id="1108105at2759"/>
<organism evidence="2 3">
    <name type="scientific">Brassica carinata</name>
    <name type="common">Ethiopian mustard</name>
    <name type="synonym">Abyssinian cabbage</name>
    <dbReference type="NCBI Taxonomy" id="52824"/>
    <lineage>
        <taxon>Eukaryota</taxon>
        <taxon>Viridiplantae</taxon>
        <taxon>Streptophyta</taxon>
        <taxon>Embryophyta</taxon>
        <taxon>Tracheophyta</taxon>
        <taxon>Spermatophyta</taxon>
        <taxon>Magnoliopsida</taxon>
        <taxon>eudicotyledons</taxon>
        <taxon>Gunneridae</taxon>
        <taxon>Pentapetalae</taxon>
        <taxon>rosids</taxon>
        <taxon>malvids</taxon>
        <taxon>Brassicales</taxon>
        <taxon>Brassicaceae</taxon>
        <taxon>Brassiceae</taxon>
        <taxon>Brassica</taxon>
    </lineage>
</organism>
<dbReference type="CDD" id="cd01098">
    <property type="entry name" value="PAN_AP_plant"/>
    <property type="match status" value="1"/>
</dbReference>
<feature type="domain" description="Apple" evidence="1">
    <location>
        <begin position="1"/>
        <end position="72"/>
    </location>
</feature>
<dbReference type="Pfam" id="PF08276">
    <property type="entry name" value="PAN_2"/>
    <property type="match status" value="1"/>
</dbReference>
<dbReference type="PANTHER" id="PTHR32444:SF247">
    <property type="entry name" value="OS01G0958200 PROTEIN"/>
    <property type="match status" value="1"/>
</dbReference>
<dbReference type="EMBL" id="JAAMPC010000001">
    <property type="protein sequence ID" value="KAG2328854.1"/>
    <property type="molecule type" value="Genomic_DNA"/>
</dbReference>
<evidence type="ECO:0000313" key="3">
    <source>
        <dbReference type="Proteomes" id="UP000886595"/>
    </source>
</evidence>
<reference evidence="2 3" key="1">
    <citation type="submission" date="2020-02" db="EMBL/GenBank/DDBJ databases">
        <authorList>
            <person name="Ma Q."/>
            <person name="Huang Y."/>
            <person name="Song X."/>
            <person name="Pei D."/>
        </authorList>
    </citation>
    <scope>NUCLEOTIDE SEQUENCE [LARGE SCALE GENOMIC DNA]</scope>
    <source>
        <strain evidence="2">Sxm20200214</strain>
        <tissue evidence="2">Leaf</tissue>
    </source>
</reference>
<dbReference type="AlphaFoldDB" id="A0A8X8B8L5"/>
<dbReference type="PANTHER" id="PTHR32444">
    <property type="entry name" value="BULB-TYPE LECTIN DOMAIN-CONTAINING PROTEIN"/>
    <property type="match status" value="1"/>
</dbReference>
<sequence length="76" mass="8312">MNLPQTYDAKSNPSITKPEQCGKVCLGDCSCTAYSISISLDTGNQSCITWSGDLVDLRSYSNEGLDLYGRRKAKQD</sequence>
<dbReference type="Proteomes" id="UP000886595">
    <property type="component" value="Unassembled WGS sequence"/>
</dbReference>
<protein>
    <recommendedName>
        <fullName evidence="1">Apple domain-containing protein</fullName>
    </recommendedName>
</protein>
<evidence type="ECO:0000259" key="1">
    <source>
        <dbReference type="PROSITE" id="PS50948"/>
    </source>
</evidence>
<proteinExistence type="predicted"/>
<comment type="caution">
    <text evidence="2">The sequence shown here is derived from an EMBL/GenBank/DDBJ whole genome shotgun (WGS) entry which is preliminary data.</text>
</comment>